<name>A0AAP2GMK8_9BACT</name>
<gene>
    <name evidence="4" type="ORF">KK083_02775</name>
</gene>
<dbReference type="SMART" id="SM01119">
    <property type="entry name" value="D-ser_dehydrat"/>
    <property type="match status" value="1"/>
</dbReference>
<dbReference type="AlphaFoldDB" id="A0AAP2GMK8"/>
<dbReference type="GO" id="GO:0036088">
    <property type="term" value="P:D-serine catabolic process"/>
    <property type="evidence" value="ECO:0007669"/>
    <property type="project" value="TreeGrafter"/>
</dbReference>
<dbReference type="InterPro" id="IPR001608">
    <property type="entry name" value="Ala_racemase_N"/>
</dbReference>
<comment type="similarity">
    <text evidence="1">Belongs to the DSD1 family.</text>
</comment>
<proteinExistence type="inferred from homology"/>
<dbReference type="Pfam" id="PF01168">
    <property type="entry name" value="Ala_racemase_N"/>
    <property type="match status" value="1"/>
</dbReference>
<dbReference type="PANTHER" id="PTHR28004">
    <property type="entry name" value="ZGC:162816-RELATED"/>
    <property type="match status" value="1"/>
</dbReference>
<dbReference type="InterPro" id="IPR042208">
    <property type="entry name" value="D-ser_dehydrat-like_sf"/>
</dbReference>
<evidence type="ECO:0000256" key="1">
    <source>
        <dbReference type="ARBA" id="ARBA00005323"/>
    </source>
</evidence>
<dbReference type="Proteomes" id="UP001319200">
    <property type="component" value="Unassembled WGS sequence"/>
</dbReference>
<evidence type="ECO:0000313" key="5">
    <source>
        <dbReference type="Proteomes" id="UP001319200"/>
    </source>
</evidence>
<reference evidence="4 5" key="1">
    <citation type="submission" date="2021-05" db="EMBL/GenBank/DDBJ databases">
        <title>A Polyphasic approach of four new species of the genus Ohtaekwangia: Ohtaekwangia histidinii sp. nov., Ohtaekwangia cretensis sp. nov., Ohtaekwangia indiensis sp. nov., Ohtaekwangia reichenbachii sp. nov. from diverse environment.</title>
        <authorList>
            <person name="Octaviana S."/>
        </authorList>
    </citation>
    <scope>NUCLEOTIDE SEQUENCE [LARGE SCALE GENOMIC DNA]</scope>
    <source>
        <strain evidence="4 5">PWU4</strain>
    </source>
</reference>
<sequence length="370" mass="41233">MSTTPWYTIRNIDTIDTPGFVVYPDRIAENIKRLIASIDNVSRLRPHIKTHKSSEVSRMMLDAGIRKFKCATIAEAEMLATAGAPDILLAYQPVGPKAQRLAALTKRFPAIAWACLIDNLDSAKHLAEVFENSGQTISVFMDLNVGMNRTGIAPEDALPLFEACTALKGITVTGLHAYDGHLRDTDLSIRTRRCDEAFARVVKLQDEIAKRHGRKLTIVAGGTPTFSIHSKREEIECSPGTYIYWDKGYEQTLQEQHYLHAALVITRVVSIPADNTICVDLGHKAIASENPLPNRVFFLNAPELEPTGHSEEHMVFKSTPEKQYHVGDVLYGVPYHICPTVALHETAGVVVNHEVKEQWTTAARKRKLNF</sequence>
<dbReference type="SUPFAM" id="SSF51419">
    <property type="entry name" value="PLP-binding barrel"/>
    <property type="match status" value="1"/>
</dbReference>
<keyword evidence="2" id="KW-0456">Lyase</keyword>
<comment type="caution">
    <text evidence="4">The sequence shown here is derived from an EMBL/GenBank/DDBJ whole genome shotgun (WGS) entry which is preliminary data.</text>
</comment>
<dbReference type="InterPro" id="IPR029066">
    <property type="entry name" value="PLP-binding_barrel"/>
</dbReference>
<dbReference type="InterPro" id="IPR051466">
    <property type="entry name" value="D-amino_acid_metab_enzyme"/>
</dbReference>
<protein>
    <submittedName>
        <fullName evidence="4">D-TA family PLP-dependent enzyme</fullName>
    </submittedName>
</protein>
<dbReference type="Pfam" id="PF14031">
    <property type="entry name" value="D-ser_dehydrat"/>
    <property type="match status" value="1"/>
</dbReference>
<evidence type="ECO:0000256" key="2">
    <source>
        <dbReference type="ARBA" id="ARBA00023239"/>
    </source>
</evidence>
<dbReference type="PANTHER" id="PTHR28004:SF2">
    <property type="entry name" value="D-SERINE DEHYDRATASE"/>
    <property type="match status" value="1"/>
</dbReference>
<accession>A0AAP2GMK8</accession>
<dbReference type="GO" id="GO:0008721">
    <property type="term" value="F:D-serine ammonia-lyase activity"/>
    <property type="evidence" value="ECO:0007669"/>
    <property type="project" value="TreeGrafter"/>
</dbReference>
<dbReference type="EMBL" id="JAHESF010000002">
    <property type="protein sequence ID" value="MBT1695785.1"/>
    <property type="molecule type" value="Genomic_DNA"/>
</dbReference>
<evidence type="ECO:0000259" key="3">
    <source>
        <dbReference type="SMART" id="SM01119"/>
    </source>
</evidence>
<feature type="domain" description="D-serine dehydratase-like" evidence="3">
    <location>
        <begin position="261"/>
        <end position="351"/>
    </location>
</feature>
<dbReference type="InterPro" id="IPR026956">
    <property type="entry name" value="D-ser_dehydrat-like_dom"/>
</dbReference>
<dbReference type="Gene3D" id="3.20.20.10">
    <property type="entry name" value="Alanine racemase"/>
    <property type="match status" value="1"/>
</dbReference>
<keyword evidence="5" id="KW-1185">Reference proteome</keyword>
<dbReference type="Gene3D" id="2.40.37.20">
    <property type="entry name" value="D-serine dehydratase-like domain"/>
    <property type="match status" value="1"/>
</dbReference>
<dbReference type="CDD" id="cd06821">
    <property type="entry name" value="PLPDE_III_D-TA"/>
    <property type="match status" value="1"/>
</dbReference>
<evidence type="ECO:0000313" key="4">
    <source>
        <dbReference type="EMBL" id="MBT1695785.1"/>
    </source>
</evidence>
<organism evidence="4 5">
    <name type="scientific">Chryseosolibacter histidini</name>
    <dbReference type="NCBI Taxonomy" id="2782349"/>
    <lineage>
        <taxon>Bacteria</taxon>
        <taxon>Pseudomonadati</taxon>
        <taxon>Bacteroidota</taxon>
        <taxon>Cytophagia</taxon>
        <taxon>Cytophagales</taxon>
        <taxon>Chryseotaleaceae</taxon>
        <taxon>Chryseosolibacter</taxon>
    </lineage>
</organism>
<dbReference type="RefSeq" id="WP_254160464.1">
    <property type="nucleotide sequence ID" value="NZ_JAHESF010000002.1"/>
</dbReference>